<dbReference type="InterPro" id="IPR011659">
    <property type="entry name" value="WD40"/>
</dbReference>
<dbReference type="Pfam" id="PF07676">
    <property type="entry name" value="PD40"/>
    <property type="match status" value="1"/>
</dbReference>
<dbReference type="InterPro" id="IPR013320">
    <property type="entry name" value="ConA-like_dom_sf"/>
</dbReference>
<proteinExistence type="predicted"/>
<comment type="caution">
    <text evidence="5">The sequence shown here is derived from an EMBL/GenBank/DDBJ whole genome shotgun (WGS) entry which is preliminary data.</text>
</comment>
<dbReference type="EMBL" id="JSZA02000158">
    <property type="protein sequence ID" value="TGN99988.1"/>
    <property type="molecule type" value="Genomic_DNA"/>
</dbReference>
<dbReference type="InterPro" id="IPR006558">
    <property type="entry name" value="LamG-like"/>
</dbReference>
<keyword evidence="1" id="KW-0732">Signal</keyword>
<evidence type="ECO:0000259" key="4">
    <source>
        <dbReference type="SMART" id="SM00560"/>
    </source>
</evidence>
<dbReference type="Proteomes" id="UP000030428">
    <property type="component" value="Unassembled WGS sequence"/>
</dbReference>
<evidence type="ECO:0000313" key="5">
    <source>
        <dbReference type="EMBL" id="TGN99988.1"/>
    </source>
</evidence>
<feature type="domain" description="LamG-like jellyroll fold" evidence="4">
    <location>
        <begin position="680"/>
        <end position="825"/>
    </location>
</feature>
<dbReference type="SUPFAM" id="SSF49899">
    <property type="entry name" value="Concanavalin A-like lectins/glucanases"/>
    <property type="match status" value="1"/>
</dbReference>
<evidence type="ECO:0000313" key="6">
    <source>
        <dbReference type="Proteomes" id="UP000030428"/>
    </source>
</evidence>
<dbReference type="Gene3D" id="2.60.120.200">
    <property type="match status" value="1"/>
</dbReference>
<keyword evidence="6" id="KW-1185">Reference proteome</keyword>
<sequence length="1422" mass="153391">MSSYLKKQTLVKPANFLSFVGFVLYLLTSGQPAIANLQDGKVVWKSDRVNPPQLFVQNVSQPYNRRQVTSDIGTGDWLEVRHPDWSPNGQYIVYVGQDIIVGDNPNDNIVDVLKVIDDQGTLQPCASYYALDLMGVQSISYPYWSNDGKRIAFTYYQNWGERGIGVIEFDTPYDFCGNHTTYTVVPLGVAPGDLDATDPVFSPYDTHIYFHADSDFMRGGIYRVPATGGTPTPISDNNGAPIELGFQISISPDGERLIYNSEQWRNDPVSYLDEELMQVDLLTNIITQITQEPGNQYGNFAKGGSGEFIMQSNTQPGLNNELYLQENATQNATRIHLDIGDPGNAYDDDSAGWWISAAHASSCLYGIDSGINNNFTTTLYDIDPITGLAFNPRNTGIGNAIGLEWGPGGNFLYTVTTAFGTSSNPDSLYRINPTTGVSQFVGFLNIGTIFEGDLAVHPSTGVLYGIGGVGSFGETLYTIDWNGQANIKGHPAGPNSDYSYLSFHDNGTLYAIDNTMTPGQLPTQLVTLNPATGQILTSQTLTPALGGSGGMDFDPATGLFSVVDGQEAGSVYAGARALYTLNTTLPALALRGPTGLTDHFSGVVGCAPTSCTTPPPNMVAWWPLDETSGTTAAELVNSNDGTHHNGPVPVPGMVDGGLQFDGVDDYVQVPDNHFLDLGAGQFTIDFWIYPKLGETMGTVIRKGVPTGPLILASAGYHLFYNNGHFLAFFSNGSSGFQMDLSPNFTHHADPGEWTFVAVTIDLPAQQVKLYIDGVFAKATSIPSFSNISNSEPLIIGGYELGPSTDRNFNGILDEIEFFNRVITQSEIQDIYNAGSYGKCQELVHVPWDRRPCIGESSVTINATVCNNSIVPQTYQLSSISPSSFDSQCNFIPTPPVINYTVLSPTPLIVNPGQCDAFLVRIDMPAGMTGSDTACYMAIGNNVNTGLNLSNEGSILGPTQWCLTSDQAVLNALDLSQPTGVIINVTNTGDTAELLDYTLVPVRSDMDESREVSLSLNGQEPGNGISGELFLDAGESGEISFIAALTQADPFSVIEAILMTDLDGDGIQDPLYSTAFLYRVIGGDDNEGNDDVIIDFGPGIGLSAFVSNSDWVMLHNMSPESMVTGDIDGNGQDDVIVDFGSQGILVWMNNSTWVPLHTLSPESMVTGDIDGNGLDDVIIDFGSPYGIWLWMNNSSWVKLHPLSPESMTTGDMDGNGLDDVIIDFGEPYGIWIRMNNSSWTQLHSLSSQSMTTGDMDGNGLDEVIIDFGSPYGIWVRMNNSSWTQLHSLSANSMITGDMDGNGLDEVIIDFGSPYGIWVRMNNSTWVKLHSLSPQSMTTGDMDSNGLDDVIIDFGSPNGIWVRMNNSNWVQLHTISGEGMVTGNIDGLASVSSNTNTTTQEIPAAELDNAEPLPEAEPMPLPTE</sequence>
<keyword evidence="2" id="KW-1015">Disulfide bond</keyword>
<dbReference type="SUPFAM" id="SSF69304">
    <property type="entry name" value="Tricorn protease N-terminal domain"/>
    <property type="match status" value="1"/>
</dbReference>
<dbReference type="Gene3D" id="2.120.10.30">
    <property type="entry name" value="TolB, C-terminal domain"/>
    <property type="match status" value="2"/>
</dbReference>
<dbReference type="SUPFAM" id="SSF69318">
    <property type="entry name" value="Integrin alpha N-terminal domain"/>
    <property type="match status" value="1"/>
</dbReference>
<gene>
    <name evidence="5" type="ORF">PN36_26665</name>
</gene>
<evidence type="ECO:0000256" key="2">
    <source>
        <dbReference type="ARBA" id="ARBA00023157"/>
    </source>
</evidence>
<evidence type="ECO:0000256" key="3">
    <source>
        <dbReference type="SAM" id="MobiDB-lite"/>
    </source>
</evidence>
<dbReference type="PANTHER" id="PTHR46580:SF2">
    <property type="entry name" value="MAM DOMAIN-CONTAINING PROTEIN"/>
    <property type="match status" value="1"/>
</dbReference>
<dbReference type="Pfam" id="PF13385">
    <property type="entry name" value="Laminin_G_3"/>
    <property type="match status" value="1"/>
</dbReference>
<name>A0A4E0QKS7_9GAMM</name>
<feature type="compositionally biased region" description="Polar residues" evidence="3">
    <location>
        <begin position="1390"/>
        <end position="1399"/>
    </location>
</feature>
<organism evidence="5 6">
    <name type="scientific">Candidatus Thiomargarita nelsonii</name>
    <dbReference type="NCBI Taxonomy" id="1003181"/>
    <lineage>
        <taxon>Bacteria</taxon>
        <taxon>Pseudomonadati</taxon>
        <taxon>Pseudomonadota</taxon>
        <taxon>Gammaproteobacteria</taxon>
        <taxon>Thiotrichales</taxon>
        <taxon>Thiotrichaceae</taxon>
        <taxon>Thiomargarita</taxon>
    </lineage>
</organism>
<dbReference type="SMART" id="SM00560">
    <property type="entry name" value="LamGL"/>
    <property type="match status" value="1"/>
</dbReference>
<feature type="region of interest" description="Disordered" evidence="3">
    <location>
        <begin position="1390"/>
        <end position="1422"/>
    </location>
</feature>
<protein>
    <recommendedName>
        <fullName evidence="4">LamG-like jellyroll fold domain-containing protein</fullName>
    </recommendedName>
</protein>
<reference evidence="5 6" key="1">
    <citation type="journal article" date="2016" name="Front. Microbiol.">
        <title>Single-Cell (Meta-)Genomics of a Dimorphic Candidatus Thiomargarita nelsonii Reveals Genomic Plasticity.</title>
        <authorList>
            <person name="Flood B.E."/>
            <person name="Fliss P."/>
            <person name="Jones D.S."/>
            <person name="Dick G.J."/>
            <person name="Jain S."/>
            <person name="Kaster A.K."/>
            <person name="Winkel M."/>
            <person name="Mussmann M."/>
            <person name="Bailey J."/>
        </authorList>
    </citation>
    <scope>NUCLEOTIDE SEQUENCE [LARGE SCALE GENOMIC DNA]</scope>
    <source>
        <strain evidence="5">Hydrate Ridge</strain>
    </source>
</reference>
<evidence type="ECO:0000256" key="1">
    <source>
        <dbReference type="ARBA" id="ARBA00022729"/>
    </source>
</evidence>
<dbReference type="InterPro" id="IPR011042">
    <property type="entry name" value="6-blade_b-propeller_TolB-like"/>
</dbReference>
<dbReference type="PANTHER" id="PTHR46580">
    <property type="entry name" value="SENSOR KINASE-RELATED"/>
    <property type="match status" value="1"/>
</dbReference>
<dbReference type="SUPFAM" id="SSF63825">
    <property type="entry name" value="YWTD domain"/>
    <property type="match status" value="1"/>
</dbReference>
<feature type="compositionally biased region" description="Pro residues" evidence="3">
    <location>
        <begin position="1413"/>
        <end position="1422"/>
    </location>
</feature>
<accession>A0A4E0QKS7</accession>
<dbReference type="InterPro" id="IPR028994">
    <property type="entry name" value="Integrin_alpha_N"/>
</dbReference>